<sequence length="73" mass="8615">DFWAVGHGREACSSPTFRQRLRLASSRLEYEPVASYFNVYYVLHPEVFYIIGIHRDPPVKEDRRFSIGDVFLH</sequence>
<evidence type="ECO:0000313" key="2">
    <source>
        <dbReference type="Proteomes" id="UP001233999"/>
    </source>
</evidence>
<dbReference type="Proteomes" id="UP001233999">
    <property type="component" value="Unassembled WGS sequence"/>
</dbReference>
<evidence type="ECO:0000313" key="1">
    <source>
        <dbReference type="EMBL" id="KAJ9582366.1"/>
    </source>
</evidence>
<organism evidence="1 2">
    <name type="scientific">Diploptera punctata</name>
    <name type="common">Pacific beetle cockroach</name>
    <dbReference type="NCBI Taxonomy" id="6984"/>
    <lineage>
        <taxon>Eukaryota</taxon>
        <taxon>Metazoa</taxon>
        <taxon>Ecdysozoa</taxon>
        <taxon>Arthropoda</taxon>
        <taxon>Hexapoda</taxon>
        <taxon>Insecta</taxon>
        <taxon>Pterygota</taxon>
        <taxon>Neoptera</taxon>
        <taxon>Polyneoptera</taxon>
        <taxon>Dictyoptera</taxon>
        <taxon>Blattodea</taxon>
        <taxon>Blaberoidea</taxon>
        <taxon>Blaberidae</taxon>
        <taxon>Diplopterinae</taxon>
        <taxon>Diploptera</taxon>
    </lineage>
</organism>
<protein>
    <submittedName>
        <fullName evidence="1">Uncharacterized protein</fullName>
    </submittedName>
</protein>
<proteinExistence type="predicted"/>
<name>A0AAD7ZL22_DIPPU</name>
<dbReference type="EMBL" id="JASPKZ010007807">
    <property type="protein sequence ID" value="KAJ9582366.1"/>
    <property type="molecule type" value="Genomic_DNA"/>
</dbReference>
<reference evidence="1" key="2">
    <citation type="submission" date="2023-05" db="EMBL/GenBank/DDBJ databases">
        <authorList>
            <person name="Fouks B."/>
        </authorList>
    </citation>
    <scope>NUCLEOTIDE SEQUENCE</scope>
    <source>
        <strain evidence="1">Stay&amp;Tobe</strain>
        <tissue evidence="1">Testes</tissue>
    </source>
</reference>
<feature type="non-terminal residue" evidence="1">
    <location>
        <position position="1"/>
    </location>
</feature>
<comment type="caution">
    <text evidence="1">The sequence shown here is derived from an EMBL/GenBank/DDBJ whole genome shotgun (WGS) entry which is preliminary data.</text>
</comment>
<gene>
    <name evidence="1" type="ORF">L9F63_003293</name>
</gene>
<accession>A0AAD7ZL22</accession>
<reference evidence="1" key="1">
    <citation type="journal article" date="2023" name="IScience">
        <title>Live-bearing cockroach genome reveals convergent evolutionary mechanisms linked to viviparity in insects and beyond.</title>
        <authorList>
            <person name="Fouks B."/>
            <person name="Harrison M.C."/>
            <person name="Mikhailova A.A."/>
            <person name="Marchal E."/>
            <person name="English S."/>
            <person name="Carruthers M."/>
            <person name="Jennings E.C."/>
            <person name="Chiamaka E.L."/>
            <person name="Frigard R.A."/>
            <person name="Pippel M."/>
            <person name="Attardo G.M."/>
            <person name="Benoit J.B."/>
            <person name="Bornberg-Bauer E."/>
            <person name="Tobe S.S."/>
        </authorList>
    </citation>
    <scope>NUCLEOTIDE SEQUENCE</scope>
    <source>
        <strain evidence="1">Stay&amp;Tobe</strain>
    </source>
</reference>
<feature type="non-terminal residue" evidence="1">
    <location>
        <position position="73"/>
    </location>
</feature>
<dbReference type="AlphaFoldDB" id="A0AAD7ZL22"/>
<keyword evidence="2" id="KW-1185">Reference proteome</keyword>